<dbReference type="PANTHER" id="PTHR37826:SF2">
    <property type="entry name" value="ZINC-RIBBON DOMAIN-CONTAINING PROTEIN"/>
    <property type="match status" value="1"/>
</dbReference>
<keyword evidence="4" id="KW-1185">Reference proteome</keyword>
<evidence type="ECO:0000313" key="3">
    <source>
        <dbReference type="EMBL" id="KZE77384.1"/>
    </source>
</evidence>
<sequence>MNLFRKLAGEFIDIIEFLDPTQNTIVHRFERYQNEIKNNAKLVVREGQMAVFINEGQLADVFSPGTHTLNTQNLPILATLKGWKYGFNSPFKAEVYFVSTKTFIDQRWGTKNPIILNDDRFGMIEVRSFGTYTFKIADPGKFIKEIVGTSGTFTTDQINDQLRSAIVTRFTDSIGEANLPIETYAANLNELSNAIFAYMKDDFEVYGMDVTKFLIENVSMPEDIKKEIFELSRLERVDLNKLMQMKAAKAMEAAANNPSGVAGAGVGMGAGFAMANQFGQAMAQGQTSTQQQAQQPVTNTPPPIPGTVVVSYFVALNGQQAGPFDLEGLKQMVSNGQLLRETLVWKNGMANWDKAGNQGDLNDVWGQTPPPLPNM</sequence>
<evidence type="ECO:0000259" key="2">
    <source>
        <dbReference type="Pfam" id="PF14237"/>
    </source>
</evidence>
<dbReference type="InterPro" id="IPR033880">
    <property type="entry name" value="SPFH_YdjI"/>
</dbReference>
<proteinExistence type="predicted"/>
<reference evidence="3 4" key="1">
    <citation type="submission" date="2016-01" db="EMBL/GenBank/DDBJ databases">
        <title>Whole genome sequencing of Myroides marinus L41.</title>
        <authorList>
            <person name="Hong K.W."/>
        </authorList>
    </citation>
    <scope>NUCLEOTIDE SEQUENCE [LARGE SCALE GENOMIC DNA]</scope>
    <source>
        <strain evidence="3 4">L41</strain>
    </source>
</reference>
<name>A0A165QZA3_9FLAO</name>
<dbReference type="EMBL" id="LQNU01000072">
    <property type="protein sequence ID" value="KZE77384.1"/>
    <property type="molecule type" value="Genomic_DNA"/>
</dbReference>
<feature type="domain" description="GYF" evidence="2">
    <location>
        <begin position="312"/>
        <end position="357"/>
    </location>
</feature>
<dbReference type="PANTHER" id="PTHR37826">
    <property type="entry name" value="FLOTILLIN BAND_7_5 DOMAIN PROTEIN"/>
    <property type="match status" value="1"/>
</dbReference>
<dbReference type="CDD" id="cd03408">
    <property type="entry name" value="SPFH_like_u1"/>
    <property type="match status" value="1"/>
</dbReference>
<dbReference type="Pfam" id="PF13421">
    <property type="entry name" value="Band_7_1"/>
    <property type="match status" value="1"/>
</dbReference>
<dbReference type="Proteomes" id="UP000076630">
    <property type="component" value="Unassembled WGS sequence"/>
</dbReference>
<feature type="domain" description="SPFH" evidence="1">
    <location>
        <begin position="26"/>
        <end position="234"/>
    </location>
</feature>
<evidence type="ECO:0000313" key="4">
    <source>
        <dbReference type="Proteomes" id="UP000076630"/>
    </source>
</evidence>
<dbReference type="OrthoDB" id="9764015at2"/>
<gene>
    <name evidence="3" type="ORF">AV926_01235</name>
</gene>
<organism evidence="3 4">
    <name type="scientific">Myroides marinus</name>
    <dbReference type="NCBI Taxonomy" id="703342"/>
    <lineage>
        <taxon>Bacteria</taxon>
        <taxon>Pseudomonadati</taxon>
        <taxon>Bacteroidota</taxon>
        <taxon>Flavobacteriia</taxon>
        <taxon>Flavobacteriales</taxon>
        <taxon>Flavobacteriaceae</taxon>
        <taxon>Myroides</taxon>
    </lineage>
</organism>
<protein>
    <submittedName>
        <fullName evidence="3">Antifreeze protein</fullName>
    </submittedName>
</protein>
<dbReference type="AlphaFoldDB" id="A0A165QZA3"/>
<dbReference type="Pfam" id="PF14237">
    <property type="entry name" value="GYF_2"/>
    <property type="match status" value="1"/>
</dbReference>
<accession>A0A165QZA3</accession>
<comment type="caution">
    <text evidence="3">The sequence shown here is derived from an EMBL/GenBank/DDBJ whole genome shotgun (WGS) entry which is preliminary data.</text>
</comment>
<dbReference type="InterPro" id="IPR025640">
    <property type="entry name" value="GYF_2"/>
</dbReference>
<dbReference type="RefSeq" id="WP_038987058.1">
    <property type="nucleotide sequence ID" value="NZ_JACAJO010000051.1"/>
</dbReference>
<dbReference type="SUPFAM" id="SSF117892">
    <property type="entry name" value="Band 7/SPFH domain"/>
    <property type="match status" value="1"/>
</dbReference>
<evidence type="ECO:0000259" key="1">
    <source>
        <dbReference type="Pfam" id="PF13421"/>
    </source>
</evidence>
<dbReference type="InterPro" id="IPR036013">
    <property type="entry name" value="Band_7/SPFH_dom_sf"/>
</dbReference>
<dbReference type="Gene3D" id="3.30.479.30">
    <property type="entry name" value="Band 7 domain"/>
    <property type="match status" value="1"/>
</dbReference>